<organism evidence="2 3">
    <name type="scientific">Haemaphysalis longicornis</name>
    <name type="common">Bush tick</name>
    <dbReference type="NCBI Taxonomy" id="44386"/>
    <lineage>
        <taxon>Eukaryota</taxon>
        <taxon>Metazoa</taxon>
        <taxon>Ecdysozoa</taxon>
        <taxon>Arthropoda</taxon>
        <taxon>Chelicerata</taxon>
        <taxon>Arachnida</taxon>
        <taxon>Acari</taxon>
        <taxon>Parasitiformes</taxon>
        <taxon>Ixodida</taxon>
        <taxon>Ixodoidea</taxon>
        <taxon>Ixodidae</taxon>
        <taxon>Haemaphysalinae</taxon>
        <taxon>Haemaphysalis</taxon>
    </lineage>
</organism>
<feature type="compositionally biased region" description="Basic and acidic residues" evidence="1">
    <location>
        <begin position="21"/>
        <end position="39"/>
    </location>
</feature>
<dbReference type="AlphaFoldDB" id="A0A9J6FRR0"/>
<sequence length="204" mass="22104">MPPRARMRTHNGPLVTATGRPRSERASVRDRKPGGRIELKLSPNAPTNPPYFGVTEPELYGSSIDQGIRLHARVLQPERHACRMRVTGALSDPFTDIIRGRLVRRSKMEGLSSLRRCIIIDKSCYAVDQWRRPRIGTPRGLTCGCAGPGSAACRCSRIFPEGSLVGALESSVAALCAERLLLPCLRPALCLIGGCSVGRSSSGE</sequence>
<evidence type="ECO:0000313" key="3">
    <source>
        <dbReference type="Proteomes" id="UP000821853"/>
    </source>
</evidence>
<dbReference type="Proteomes" id="UP000821853">
    <property type="component" value="Chromosome 10"/>
</dbReference>
<evidence type="ECO:0000313" key="2">
    <source>
        <dbReference type="EMBL" id="KAH9364780.1"/>
    </source>
</evidence>
<comment type="caution">
    <text evidence="2">The sequence shown here is derived from an EMBL/GenBank/DDBJ whole genome shotgun (WGS) entry which is preliminary data.</text>
</comment>
<gene>
    <name evidence="2" type="ORF">HPB48_011796</name>
</gene>
<protein>
    <submittedName>
        <fullName evidence="2">Uncharacterized protein</fullName>
    </submittedName>
</protein>
<keyword evidence="3" id="KW-1185">Reference proteome</keyword>
<name>A0A9J6FRR0_HAELO</name>
<accession>A0A9J6FRR0</accession>
<reference evidence="2 3" key="1">
    <citation type="journal article" date="2020" name="Cell">
        <title>Large-Scale Comparative Analyses of Tick Genomes Elucidate Their Genetic Diversity and Vector Capacities.</title>
        <authorList>
            <consortium name="Tick Genome and Microbiome Consortium (TIGMIC)"/>
            <person name="Jia N."/>
            <person name="Wang J."/>
            <person name="Shi W."/>
            <person name="Du L."/>
            <person name="Sun Y."/>
            <person name="Zhan W."/>
            <person name="Jiang J.F."/>
            <person name="Wang Q."/>
            <person name="Zhang B."/>
            <person name="Ji P."/>
            <person name="Bell-Sakyi L."/>
            <person name="Cui X.M."/>
            <person name="Yuan T.T."/>
            <person name="Jiang B.G."/>
            <person name="Yang W.F."/>
            <person name="Lam T.T."/>
            <person name="Chang Q.C."/>
            <person name="Ding S.J."/>
            <person name="Wang X.J."/>
            <person name="Zhu J.G."/>
            <person name="Ruan X.D."/>
            <person name="Zhao L."/>
            <person name="Wei J.T."/>
            <person name="Ye R.Z."/>
            <person name="Que T.C."/>
            <person name="Du C.H."/>
            <person name="Zhou Y.H."/>
            <person name="Cheng J.X."/>
            <person name="Dai P.F."/>
            <person name="Guo W.B."/>
            <person name="Han X.H."/>
            <person name="Huang E.J."/>
            <person name="Li L.F."/>
            <person name="Wei W."/>
            <person name="Gao Y.C."/>
            <person name="Liu J.Z."/>
            <person name="Shao H.Z."/>
            <person name="Wang X."/>
            <person name="Wang C.C."/>
            <person name="Yang T.C."/>
            <person name="Huo Q.B."/>
            <person name="Li W."/>
            <person name="Chen H.Y."/>
            <person name="Chen S.E."/>
            <person name="Zhou L.G."/>
            <person name="Ni X.B."/>
            <person name="Tian J.H."/>
            <person name="Sheng Y."/>
            <person name="Liu T."/>
            <person name="Pan Y.S."/>
            <person name="Xia L.Y."/>
            <person name="Li J."/>
            <person name="Zhao F."/>
            <person name="Cao W.C."/>
        </authorList>
    </citation>
    <scope>NUCLEOTIDE SEQUENCE [LARGE SCALE GENOMIC DNA]</scope>
    <source>
        <strain evidence="2">HaeL-2018</strain>
    </source>
</reference>
<evidence type="ECO:0000256" key="1">
    <source>
        <dbReference type="SAM" id="MobiDB-lite"/>
    </source>
</evidence>
<dbReference type="VEuPathDB" id="VectorBase:HLOH_040929"/>
<feature type="region of interest" description="Disordered" evidence="1">
    <location>
        <begin position="1"/>
        <end position="50"/>
    </location>
</feature>
<proteinExistence type="predicted"/>
<dbReference type="EMBL" id="JABSTR010000002">
    <property type="protein sequence ID" value="KAH9364780.1"/>
    <property type="molecule type" value="Genomic_DNA"/>
</dbReference>